<keyword evidence="3" id="KW-0032">Aminotransferase</keyword>
<dbReference type="PIRSF" id="PIRSF006487">
    <property type="entry name" value="GcvT"/>
    <property type="match status" value="1"/>
</dbReference>
<evidence type="ECO:0000313" key="11">
    <source>
        <dbReference type="EMBL" id="MBM2415632.1"/>
    </source>
</evidence>
<dbReference type="Gene3D" id="4.10.1250.10">
    <property type="entry name" value="Aminomethyltransferase fragment"/>
    <property type="match status" value="1"/>
</dbReference>
<evidence type="ECO:0000259" key="8">
    <source>
        <dbReference type="Pfam" id="PF01571"/>
    </source>
</evidence>
<comment type="caution">
    <text evidence="10">The sequence shown here is derived from an EMBL/GenBank/DDBJ whole genome shotgun (WGS) entry which is preliminary data.</text>
</comment>
<evidence type="ECO:0000256" key="6">
    <source>
        <dbReference type="ARBA" id="ARBA00047665"/>
    </source>
</evidence>
<reference evidence="10 13" key="1">
    <citation type="submission" date="2021-01" db="EMBL/GenBank/DDBJ databases">
        <title>Diatom-associated Roseobacters Show Island Model of Population Structure.</title>
        <authorList>
            <person name="Qu L."/>
            <person name="Feng X."/>
            <person name="Chen Y."/>
            <person name="Li L."/>
            <person name="Wang X."/>
            <person name="Hu Z."/>
            <person name="Wang H."/>
            <person name="Luo H."/>
        </authorList>
    </citation>
    <scope>NUCLEOTIDE SEQUENCE</scope>
    <source>
        <strain evidence="11 13">CC28-63</strain>
        <strain evidence="10">CC28-69</strain>
    </source>
</reference>
<dbReference type="GO" id="GO:0006546">
    <property type="term" value="P:glycine catabolic process"/>
    <property type="evidence" value="ECO:0007669"/>
    <property type="project" value="InterPro"/>
</dbReference>
<keyword evidence="4 10" id="KW-0808">Transferase</keyword>
<dbReference type="Proteomes" id="UP000809440">
    <property type="component" value="Unassembled WGS sequence"/>
</dbReference>
<dbReference type="InterPro" id="IPR028896">
    <property type="entry name" value="GcvT/YgfZ/DmdA"/>
</dbReference>
<evidence type="ECO:0000256" key="7">
    <source>
        <dbReference type="PIRSR" id="PIRSR006487-1"/>
    </source>
</evidence>
<dbReference type="InterPro" id="IPR029043">
    <property type="entry name" value="GcvT/YgfZ_C"/>
</dbReference>
<dbReference type="OrthoDB" id="9774591at2"/>
<evidence type="ECO:0000256" key="4">
    <source>
        <dbReference type="ARBA" id="ARBA00022679"/>
    </source>
</evidence>
<name>A0A9Q2RVK6_9RHOB</name>
<dbReference type="SUPFAM" id="SSF103025">
    <property type="entry name" value="Folate-binding domain"/>
    <property type="match status" value="1"/>
</dbReference>
<dbReference type="InterPro" id="IPR013977">
    <property type="entry name" value="GcvT_C"/>
</dbReference>
<protein>
    <recommendedName>
        <fullName evidence="2">aminomethyltransferase</fullName>
        <ecNumber evidence="2">2.1.2.10</ecNumber>
    </recommendedName>
    <alternativeName>
        <fullName evidence="5">Glycine cleavage system T protein</fullName>
    </alternativeName>
</protein>
<dbReference type="InterPro" id="IPR027266">
    <property type="entry name" value="TrmE/GcvT-like"/>
</dbReference>
<dbReference type="RefSeq" id="WP_085628474.1">
    <property type="nucleotide sequence ID" value="NZ_JAFBWU010000001.1"/>
</dbReference>
<dbReference type="EMBL" id="JAFBXE010000001">
    <property type="protein sequence ID" value="MBM2410965.1"/>
    <property type="molecule type" value="Genomic_DNA"/>
</dbReference>
<dbReference type="GeneID" id="62639962"/>
<dbReference type="NCBIfam" id="TIGR00528">
    <property type="entry name" value="gcvT"/>
    <property type="match status" value="1"/>
</dbReference>
<dbReference type="PANTHER" id="PTHR43757">
    <property type="entry name" value="AMINOMETHYLTRANSFERASE"/>
    <property type="match status" value="1"/>
</dbReference>
<feature type="domain" description="Aminomethyltransferase C-terminal" evidence="9">
    <location>
        <begin position="288"/>
        <end position="368"/>
    </location>
</feature>
<dbReference type="SUPFAM" id="SSF101790">
    <property type="entry name" value="Aminomethyltransferase beta-barrel domain"/>
    <property type="match status" value="1"/>
</dbReference>
<dbReference type="GO" id="GO:0004047">
    <property type="term" value="F:aminomethyltransferase activity"/>
    <property type="evidence" value="ECO:0007669"/>
    <property type="project" value="UniProtKB-EC"/>
</dbReference>
<accession>A0A9Q2RVK6</accession>
<proteinExistence type="inferred from homology"/>
<dbReference type="Pfam" id="PF01571">
    <property type="entry name" value="GCV_T"/>
    <property type="match status" value="1"/>
</dbReference>
<evidence type="ECO:0000256" key="1">
    <source>
        <dbReference type="ARBA" id="ARBA00008609"/>
    </source>
</evidence>
<dbReference type="EMBL" id="JAFBXF010000001">
    <property type="protein sequence ID" value="MBM2415632.1"/>
    <property type="molecule type" value="Genomic_DNA"/>
</dbReference>
<evidence type="ECO:0000313" key="12">
    <source>
        <dbReference type="Proteomes" id="UP000755667"/>
    </source>
</evidence>
<evidence type="ECO:0000256" key="5">
    <source>
        <dbReference type="ARBA" id="ARBA00031395"/>
    </source>
</evidence>
<dbReference type="NCBIfam" id="NF010093">
    <property type="entry name" value="PRK13579.1"/>
    <property type="match status" value="1"/>
</dbReference>
<comment type="similarity">
    <text evidence="1">Belongs to the GcvT family.</text>
</comment>
<feature type="domain" description="GCVT N-terminal" evidence="8">
    <location>
        <begin position="9"/>
        <end position="260"/>
    </location>
</feature>
<feature type="binding site" evidence="7">
    <location>
        <position position="198"/>
    </location>
    <ligand>
        <name>substrate</name>
    </ligand>
</feature>
<evidence type="ECO:0000259" key="9">
    <source>
        <dbReference type="Pfam" id="PF08669"/>
    </source>
</evidence>
<organism evidence="10 12">
    <name type="scientific">Marivita cryptomonadis</name>
    <dbReference type="NCBI Taxonomy" id="505252"/>
    <lineage>
        <taxon>Bacteria</taxon>
        <taxon>Pseudomonadati</taxon>
        <taxon>Pseudomonadota</taxon>
        <taxon>Alphaproteobacteria</taxon>
        <taxon>Rhodobacterales</taxon>
        <taxon>Roseobacteraceae</taxon>
        <taxon>Marivita</taxon>
    </lineage>
</organism>
<evidence type="ECO:0000256" key="2">
    <source>
        <dbReference type="ARBA" id="ARBA00012616"/>
    </source>
</evidence>
<sequence>MSDLKRTPLYDLHVALGAKMVPFAGYEMPVQYKAGVMKEHLHCRAAAGLFDVSHMGQVILRADNPEVAKAALERLIPQDVLGLGEGRQRYGFFTNDAGGIEDDLMFANRGDHLFVVVNAACKDADVARMRAGLEPDVTVKLLENRALLALQGPKAEAVLAEHHPSVAEMRFMDVATVPIAGAECWVSRSGYTGEDGYEISVPLAAAQELAQALLAHEDVEAIGLGARDSLRLEAGLCLYGHDIDDTTSPVEGGLTWGIQKARRSGGDREGGFPGDDRILSEMQKGADRKRVGLLPEGRAPMREGTVLFAVADAETPVGTVTSGGFGPTVGAPVAMGYVDAAHAEIGTNLFGEVRGKRLPVSVAKLPFVAAGFKR</sequence>
<dbReference type="AlphaFoldDB" id="A0A9Q2RVK6"/>
<dbReference type="InterPro" id="IPR006222">
    <property type="entry name" value="GCVT_N"/>
</dbReference>
<evidence type="ECO:0000313" key="10">
    <source>
        <dbReference type="EMBL" id="MBM2410965.1"/>
    </source>
</evidence>
<dbReference type="GO" id="GO:0005960">
    <property type="term" value="C:glycine cleavage complex"/>
    <property type="evidence" value="ECO:0007669"/>
    <property type="project" value="InterPro"/>
</dbReference>
<keyword evidence="13" id="KW-1185">Reference proteome</keyword>
<dbReference type="Proteomes" id="UP000755667">
    <property type="component" value="Unassembled WGS sequence"/>
</dbReference>
<dbReference type="EC" id="2.1.2.10" evidence="2"/>
<dbReference type="InterPro" id="IPR006223">
    <property type="entry name" value="GcvT"/>
</dbReference>
<gene>
    <name evidence="10" type="primary">gcvT</name>
    <name evidence="10" type="ORF">JQX41_01505</name>
    <name evidence="11" type="ORF">JQX48_01505</name>
</gene>
<comment type="catalytic activity">
    <reaction evidence="6">
        <text>N(6)-[(R)-S(8)-aminomethyldihydrolipoyl]-L-lysyl-[protein] + (6S)-5,6,7,8-tetrahydrofolate = N(6)-[(R)-dihydrolipoyl]-L-lysyl-[protein] + (6R)-5,10-methylene-5,6,7,8-tetrahydrofolate + NH4(+)</text>
        <dbReference type="Rhea" id="RHEA:16945"/>
        <dbReference type="Rhea" id="RHEA-COMP:10475"/>
        <dbReference type="Rhea" id="RHEA-COMP:10492"/>
        <dbReference type="ChEBI" id="CHEBI:15636"/>
        <dbReference type="ChEBI" id="CHEBI:28938"/>
        <dbReference type="ChEBI" id="CHEBI:57453"/>
        <dbReference type="ChEBI" id="CHEBI:83100"/>
        <dbReference type="ChEBI" id="CHEBI:83143"/>
        <dbReference type="EC" id="2.1.2.10"/>
    </reaction>
</comment>
<evidence type="ECO:0000256" key="3">
    <source>
        <dbReference type="ARBA" id="ARBA00022576"/>
    </source>
</evidence>
<evidence type="ECO:0000313" key="13">
    <source>
        <dbReference type="Proteomes" id="UP000809440"/>
    </source>
</evidence>
<dbReference type="PANTHER" id="PTHR43757:SF2">
    <property type="entry name" value="AMINOMETHYLTRANSFERASE, MITOCHONDRIAL"/>
    <property type="match status" value="1"/>
</dbReference>
<dbReference type="NCBIfam" id="NF001567">
    <property type="entry name" value="PRK00389.1"/>
    <property type="match status" value="1"/>
</dbReference>
<dbReference type="Gene3D" id="3.30.1360.120">
    <property type="entry name" value="Probable tRNA modification gtpase trme, domain 1"/>
    <property type="match status" value="1"/>
</dbReference>
<dbReference type="Gene3D" id="3.30.70.1400">
    <property type="entry name" value="Aminomethyltransferase beta-barrel domains"/>
    <property type="match status" value="1"/>
</dbReference>
<dbReference type="Gene3D" id="2.40.30.110">
    <property type="entry name" value="Aminomethyltransferase beta-barrel domains"/>
    <property type="match status" value="1"/>
</dbReference>
<dbReference type="GO" id="GO:0008483">
    <property type="term" value="F:transaminase activity"/>
    <property type="evidence" value="ECO:0007669"/>
    <property type="project" value="UniProtKB-KW"/>
</dbReference>
<dbReference type="Pfam" id="PF08669">
    <property type="entry name" value="GCV_T_C"/>
    <property type="match status" value="1"/>
</dbReference>